<evidence type="ECO:0000313" key="3">
    <source>
        <dbReference type="EMBL" id="AEE50325.1"/>
    </source>
</evidence>
<evidence type="ECO:0008006" key="5">
    <source>
        <dbReference type="Google" id="ProtNLM"/>
    </source>
</evidence>
<dbReference type="AlphaFoldDB" id="F4KWH5"/>
<feature type="region of interest" description="Disordered" evidence="1">
    <location>
        <begin position="203"/>
        <end position="228"/>
    </location>
</feature>
<feature type="compositionally biased region" description="Basic and acidic residues" evidence="1">
    <location>
        <begin position="212"/>
        <end position="225"/>
    </location>
</feature>
<dbReference type="RefSeq" id="WP_013764874.1">
    <property type="nucleotide sequence ID" value="NC_015510.1"/>
</dbReference>
<dbReference type="EMBL" id="CP002691">
    <property type="protein sequence ID" value="AEE50325.1"/>
    <property type="molecule type" value="Genomic_DNA"/>
</dbReference>
<name>F4KWH5_HALH1</name>
<organism evidence="3 4">
    <name type="scientific">Haliscomenobacter hydrossis (strain ATCC 27775 / DSM 1100 / LMG 10767 / O)</name>
    <dbReference type="NCBI Taxonomy" id="760192"/>
    <lineage>
        <taxon>Bacteria</taxon>
        <taxon>Pseudomonadati</taxon>
        <taxon>Bacteroidota</taxon>
        <taxon>Saprospiria</taxon>
        <taxon>Saprospirales</taxon>
        <taxon>Haliscomenobacteraceae</taxon>
        <taxon>Haliscomenobacter</taxon>
    </lineage>
</organism>
<feature type="signal peptide" evidence="2">
    <location>
        <begin position="1"/>
        <end position="21"/>
    </location>
</feature>
<evidence type="ECO:0000313" key="4">
    <source>
        <dbReference type="Proteomes" id="UP000008461"/>
    </source>
</evidence>
<dbReference type="Proteomes" id="UP000008461">
    <property type="component" value="Chromosome"/>
</dbReference>
<gene>
    <name evidence="3" type="ordered locus">Halhy_2451</name>
</gene>
<feature type="chain" id="PRO_5003310390" description="DUF4468 domain-containing protein" evidence="2">
    <location>
        <begin position="22"/>
        <end position="240"/>
    </location>
</feature>
<protein>
    <recommendedName>
        <fullName evidence="5">DUF4468 domain-containing protein</fullName>
    </recommendedName>
</protein>
<proteinExistence type="predicted"/>
<reference key="2">
    <citation type="submission" date="2011-04" db="EMBL/GenBank/DDBJ databases">
        <title>Complete sequence of chromosome of Haliscomenobacter hydrossis DSM 1100.</title>
        <authorList>
            <consortium name="US DOE Joint Genome Institute (JGI-PGF)"/>
            <person name="Lucas S."/>
            <person name="Han J."/>
            <person name="Lapidus A."/>
            <person name="Bruce D."/>
            <person name="Goodwin L."/>
            <person name="Pitluck S."/>
            <person name="Peters L."/>
            <person name="Kyrpides N."/>
            <person name="Mavromatis K."/>
            <person name="Ivanova N."/>
            <person name="Ovchinnikova G."/>
            <person name="Pagani I."/>
            <person name="Daligault H."/>
            <person name="Detter J.C."/>
            <person name="Han C."/>
            <person name="Land M."/>
            <person name="Hauser L."/>
            <person name="Markowitz V."/>
            <person name="Cheng J.-F."/>
            <person name="Hugenholtz P."/>
            <person name="Woyke T."/>
            <person name="Wu D."/>
            <person name="Verbarg S."/>
            <person name="Frueling A."/>
            <person name="Brambilla E."/>
            <person name="Klenk H.-P."/>
            <person name="Eisen J.A."/>
        </authorList>
    </citation>
    <scope>NUCLEOTIDE SEQUENCE</scope>
    <source>
        <strain>DSM 1100</strain>
    </source>
</reference>
<evidence type="ECO:0000256" key="1">
    <source>
        <dbReference type="SAM" id="MobiDB-lite"/>
    </source>
</evidence>
<evidence type="ECO:0000256" key="2">
    <source>
        <dbReference type="SAM" id="SignalP"/>
    </source>
</evidence>
<accession>F4KWH5</accession>
<reference evidence="3 4" key="1">
    <citation type="journal article" date="2011" name="Stand. Genomic Sci.">
        <title>Complete genome sequence of Haliscomenobacter hydrossis type strain (O).</title>
        <authorList>
            <consortium name="US DOE Joint Genome Institute (JGI-PGF)"/>
            <person name="Daligault H."/>
            <person name="Lapidus A."/>
            <person name="Zeytun A."/>
            <person name="Nolan M."/>
            <person name="Lucas S."/>
            <person name="Del Rio T.G."/>
            <person name="Tice H."/>
            <person name="Cheng J.F."/>
            <person name="Tapia R."/>
            <person name="Han C."/>
            <person name="Goodwin L."/>
            <person name="Pitluck S."/>
            <person name="Liolios K."/>
            <person name="Pagani I."/>
            <person name="Ivanova N."/>
            <person name="Huntemann M."/>
            <person name="Mavromatis K."/>
            <person name="Mikhailova N."/>
            <person name="Pati A."/>
            <person name="Chen A."/>
            <person name="Palaniappan K."/>
            <person name="Land M."/>
            <person name="Hauser L."/>
            <person name="Brambilla E.M."/>
            <person name="Rohde M."/>
            <person name="Verbarg S."/>
            <person name="Goker M."/>
            <person name="Bristow J."/>
            <person name="Eisen J.A."/>
            <person name="Markowitz V."/>
            <person name="Hugenholtz P."/>
            <person name="Kyrpides N.C."/>
            <person name="Klenk H.P."/>
            <person name="Woyke T."/>
        </authorList>
    </citation>
    <scope>NUCLEOTIDE SEQUENCE [LARGE SCALE GENOMIC DNA]</scope>
    <source>
        <strain evidence="4">ATCC 27775 / DSM 1100 / LMG 10767 / O</strain>
    </source>
</reference>
<dbReference type="KEGG" id="hhy:Halhy_2451"/>
<dbReference type="HOGENOM" id="CLU_1155151_0_0_10"/>
<dbReference type="STRING" id="760192.Halhy_2451"/>
<keyword evidence="2" id="KW-0732">Signal</keyword>
<keyword evidence="4" id="KW-1185">Reference proteome</keyword>
<sequence length="240" mass="27764">MKKVALICAICSIASFIPLLGQDTTTLPDFTIKGVDIPEDYDIAQSNTLRVTLPNVDDKLVKRVWSSFARTQLRSKVRYDRKTKQHLAEQANIKSYGSTNLEYDSRQSGKDVNFEISFQETSYVETEVSGFSQRSINTTNLQRNRAARGVLEDFAREVRREQTRLEMVQEEKNLRKLEGELRSLKTANTRYHQEIKQAEERIQKAKSNISQNEKDQVDTQKKLQDQQKTLELVKRKMSSI</sequence>